<reference evidence="1" key="1">
    <citation type="submission" date="2024-02" db="EMBL/GenBank/DDBJ databases">
        <title>Bacteria isolated from the canopy kelp, Nereocystis luetkeana.</title>
        <authorList>
            <person name="Pfister C.A."/>
            <person name="Younker I.T."/>
            <person name="Light S.H."/>
        </authorList>
    </citation>
    <scope>NUCLEOTIDE SEQUENCE</scope>
    <source>
        <strain evidence="1">TN.2.01</strain>
    </source>
</reference>
<dbReference type="EMBL" id="JBAKAX010000247">
    <property type="protein sequence ID" value="MEL0606585.1"/>
    <property type="molecule type" value="Genomic_DNA"/>
</dbReference>
<feature type="non-terminal residue" evidence="1">
    <location>
        <position position="1"/>
    </location>
</feature>
<gene>
    <name evidence="1" type="ORF">V6250_20870</name>
</gene>
<name>A0ACC6RA29_9GAMM</name>
<comment type="caution">
    <text evidence="1">The sequence shown here is derived from an EMBL/GenBank/DDBJ whole genome shotgun (WGS) entry which is preliminary data.</text>
</comment>
<sequence>ILALLVAMIILNIFVIPSFASMFEIFDAELPLMTQVLIGTINFFVNYWWLLSLMLNGGVFSWRRYINTTA</sequence>
<evidence type="ECO:0000313" key="1">
    <source>
        <dbReference type="EMBL" id="MEL0606585.1"/>
    </source>
</evidence>
<organism evidence="1 2">
    <name type="scientific">Pseudoalteromonas undina</name>
    <dbReference type="NCBI Taxonomy" id="43660"/>
    <lineage>
        <taxon>Bacteria</taxon>
        <taxon>Pseudomonadati</taxon>
        <taxon>Pseudomonadota</taxon>
        <taxon>Gammaproteobacteria</taxon>
        <taxon>Alteromonadales</taxon>
        <taxon>Pseudoalteromonadaceae</taxon>
        <taxon>Pseudoalteromonas</taxon>
    </lineage>
</organism>
<dbReference type="Proteomes" id="UP001374952">
    <property type="component" value="Unassembled WGS sequence"/>
</dbReference>
<proteinExistence type="predicted"/>
<evidence type="ECO:0000313" key="2">
    <source>
        <dbReference type="Proteomes" id="UP001374952"/>
    </source>
</evidence>
<keyword evidence="2" id="KW-1185">Reference proteome</keyword>
<accession>A0ACC6RA29</accession>
<protein>
    <submittedName>
        <fullName evidence="1">Type II secretion system F family protein</fullName>
    </submittedName>
</protein>